<dbReference type="PANTHER" id="PTHR13350:SF1">
    <property type="entry name" value="INTEGRATOR COMPLEX SUBUNIT 8"/>
    <property type="match status" value="1"/>
</dbReference>
<evidence type="ECO:0000256" key="1">
    <source>
        <dbReference type="ARBA" id="ARBA00004123"/>
    </source>
</evidence>
<dbReference type="PANTHER" id="PTHR13350">
    <property type="entry name" value="INTEGRATOR COMPLEX SUBUNIT 8"/>
    <property type="match status" value="1"/>
</dbReference>
<evidence type="ECO:0000256" key="4">
    <source>
        <dbReference type="ARBA" id="ARBA00022454"/>
    </source>
</evidence>
<keyword evidence="4" id="KW-0158">Chromosome</keyword>
<dbReference type="GO" id="GO:0034472">
    <property type="term" value="P:snRNA 3'-end processing"/>
    <property type="evidence" value="ECO:0007669"/>
    <property type="project" value="InterPro"/>
</dbReference>
<evidence type="ECO:0000256" key="3">
    <source>
        <dbReference type="ARBA" id="ARBA00007147"/>
    </source>
</evidence>
<dbReference type="AlphaFoldDB" id="A0A8S1F6J4"/>
<evidence type="ECO:0000256" key="5">
    <source>
        <dbReference type="ARBA" id="ARBA00023242"/>
    </source>
</evidence>
<accession>A0A8S1F6J4</accession>
<organism evidence="7 8">
    <name type="scientific">Caenorhabditis bovis</name>
    <dbReference type="NCBI Taxonomy" id="2654633"/>
    <lineage>
        <taxon>Eukaryota</taxon>
        <taxon>Metazoa</taxon>
        <taxon>Ecdysozoa</taxon>
        <taxon>Nematoda</taxon>
        <taxon>Chromadorea</taxon>
        <taxon>Rhabditida</taxon>
        <taxon>Rhabditina</taxon>
        <taxon>Rhabditomorpha</taxon>
        <taxon>Rhabditoidea</taxon>
        <taxon>Rhabditidae</taxon>
        <taxon>Peloderinae</taxon>
        <taxon>Caenorhabditis</taxon>
    </lineage>
</organism>
<dbReference type="InterPro" id="IPR038751">
    <property type="entry name" value="INTS8"/>
</dbReference>
<dbReference type="Pfam" id="PF25756">
    <property type="entry name" value="TPR_INTS8"/>
    <property type="match status" value="1"/>
</dbReference>
<dbReference type="GO" id="GO:0032039">
    <property type="term" value="C:integrator complex"/>
    <property type="evidence" value="ECO:0007669"/>
    <property type="project" value="TreeGrafter"/>
</dbReference>
<comment type="similarity">
    <text evidence="3">Belongs to the Integrator subunit 8 family.</text>
</comment>
<evidence type="ECO:0000259" key="6">
    <source>
        <dbReference type="Pfam" id="PF25756"/>
    </source>
</evidence>
<sequence length="949" mass="108231">MMQYDAKMDVMDTSDHTWFECFIDPVKARKVLRDPAMKKILPRLCIQFTEKGFLAEKEREKIGKLAIEELNLFDRKAASMRLCAMAAFSALDWDIDYIIDNVSRYELLTLRVLADYTYKIYNEKNLDATFGNWLFYRFVISIDRRSRIPPPAPKATIPTLYNQMTMNDLSYIRHEKVQKMIAELRTNLPKARAFITELSEQPKDVIAPGVECFLQPFATLAPRALSAALIGNRDVLIEIPECNFDIEKFVLPADDVANKCRAELVSLLFTCGELREAKRIMSKIHRPKIAHKMTSIDETMLKAYSMVLNVKSPFVTGSTLIKPMVFDQKVLLDDNSPYRKSELFRERGEQETSGQLQMVYKSENAAKSIFDGHPESVREKVSSKATIERFVKVLKRHLSNLGNDVQKKIFINGYLQFLCATIVDLRPTLERSGFDVSQLRDIAKPSPSTPLQPLPTSQMIDALVQNSDPFWIIVTKFNLETLRDAMTEMGPFWFPNTMPHSEFLDDIVKKSKSSPNHNLQRLLLAKLEQLSKMRNFKAFTTRLQEYFAEMGGSAQWVLQATFESIHVHAAVGNHCCFLPYERKFHEVNVEQTSLIFKPDFKPTENSAKMINQCMALLLNRGEFKTVLEKGGHIPIEQFPCVPVARLLGAYAHNISDQAMTRKCADGFSHTNSVKFTAIQKKDSKFDIAKRDIAHLLHLFNLIRQPLLVEFILAYIVSVHNRAVSTQNRPQLKLHAKLLPLFGNENTPIELSNAEDVRQCLRMMCEKAYKILRADADAIRTYADFLYVEGDYQAAGEKYMEYFAAHSINFKINGSADAVFNETLIRRLRVILANSGYMTMSYLLCQFIKNGKLDEMNKAASINEMLLQKNMTRDIGANLAEFIIDTQFIETLSGHYHSLKMSKAVSTLYSGASTLASNKSVPGPLIVQEVHRRTAKFIQTLASIFFGIHC</sequence>
<comment type="caution">
    <text evidence="7">The sequence shown here is derived from an EMBL/GenBank/DDBJ whole genome shotgun (WGS) entry which is preliminary data.</text>
</comment>
<proteinExistence type="inferred from homology"/>
<comment type="subcellular location">
    <subcellularLocation>
        <location evidence="2">Chromosome</location>
    </subcellularLocation>
    <subcellularLocation>
        <location evidence="1">Nucleus</location>
    </subcellularLocation>
</comment>
<name>A0A8S1F6J4_9PELO</name>
<evidence type="ECO:0000256" key="2">
    <source>
        <dbReference type="ARBA" id="ARBA00004286"/>
    </source>
</evidence>
<protein>
    <recommendedName>
        <fullName evidence="6">INTS8 TPR repeats domain-containing protein</fullName>
    </recommendedName>
</protein>
<evidence type="ECO:0000313" key="7">
    <source>
        <dbReference type="EMBL" id="CAB3407288.1"/>
    </source>
</evidence>
<dbReference type="InterPro" id="IPR057980">
    <property type="entry name" value="TPR_INTS8"/>
</dbReference>
<dbReference type="Proteomes" id="UP000494206">
    <property type="component" value="Unassembled WGS sequence"/>
</dbReference>
<evidence type="ECO:0000313" key="8">
    <source>
        <dbReference type="Proteomes" id="UP000494206"/>
    </source>
</evidence>
<keyword evidence="5" id="KW-0539">Nucleus</keyword>
<gene>
    <name evidence="7" type="ORF">CBOVIS_LOCUS9239</name>
</gene>
<dbReference type="OrthoDB" id="5782487at2759"/>
<reference evidence="7 8" key="1">
    <citation type="submission" date="2020-04" db="EMBL/GenBank/DDBJ databases">
        <authorList>
            <person name="Laetsch R D."/>
            <person name="Stevens L."/>
            <person name="Kumar S."/>
            <person name="Blaxter L. M."/>
        </authorList>
    </citation>
    <scope>NUCLEOTIDE SEQUENCE [LARGE SCALE GENOMIC DNA]</scope>
</reference>
<dbReference type="EMBL" id="CADEPM010000006">
    <property type="protein sequence ID" value="CAB3407288.1"/>
    <property type="molecule type" value="Genomic_DNA"/>
</dbReference>
<feature type="domain" description="INTS8 TPR repeats" evidence="6">
    <location>
        <begin position="464"/>
        <end position="943"/>
    </location>
</feature>
<keyword evidence="8" id="KW-1185">Reference proteome</keyword>
<dbReference type="GO" id="GO:0005694">
    <property type="term" value="C:chromosome"/>
    <property type="evidence" value="ECO:0007669"/>
    <property type="project" value="UniProtKB-SubCell"/>
</dbReference>